<dbReference type="EMBL" id="JAVDTF010000006">
    <property type="protein sequence ID" value="MDR6786134.1"/>
    <property type="molecule type" value="Genomic_DNA"/>
</dbReference>
<keyword evidence="2" id="KW-1185">Reference proteome</keyword>
<proteinExistence type="predicted"/>
<name>A0ACC6L448_9SPHI</name>
<reference evidence="1" key="1">
    <citation type="submission" date="2023-07" db="EMBL/GenBank/DDBJ databases">
        <title>Sorghum-associated microbial communities from plants grown in Nebraska, USA.</title>
        <authorList>
            <person name="Schachtman D."/>
        </authorList>
    </citation>
    <scope>NUCLEOTIDE SEQUENCE</scope>
    <source>
        <strain evidence="1">2697</strain>
    </source>
</reference>
<organism evidence="1 2">
    <name type="scientific">Pedobacter africanus</name>
    <dbReference type="NCBI Taxonomy" id="151894"/>
    <lineage>
        <taxon>Bacteria</taxon>
        <taxon>Pseudomonadati</taxon>
        <taxon>Bacteroidota</taxon>
        <taxon>Sphingobacteriia</taxon>
        <taxon>Sphingobacteriales</taxon>
        <taxon>Sphingobacteriaceae</taxon>
        <taxon>Pedobacter</taxon>
    </lineage>
</organism>
<accession>A0ACC6L448</accession>
<sequence>MLLSLFSGSTIKIKGSSLIIDMEYAIILQARMGSSRTPGKVGAIMAGHEMLYHQIQRLLKNGLNNVIIATSISSLDDKVVEIAEKCNVGYFRGSESDVLERYYKAAKVNDVKNIVRLCGDDPLIDPECIRALIESQTNDPVDFITASHKRGWVYGTTAELINFECLKLTYNTAKTELDREHVNPFIKRYEGFSKRKIGPISEFELRPDIYLSVDYPEDLSLVKEVFEHFDGIGKVHSFTQRELIELYDSGLLTIGNKHLHAGFND</sequence>
<evidence type="ECO:0000313" key="2">
    <source>
        <dbReference type="Proteomes" id="UP001246858"/>
    </source>
</evidence>
<protein>
    <submittedName>
        <fullName evidence="1">Spore coat polysaccharide biosynthesis protein SpsF</fullName>
    </submittedName>
</protein>
<comment type="caution">
    <text evidence="1">The sequence shown here is derived from an EMBL/GenBank/DDBJ whole genome shotgun (WGS) entry which is preliminary data.</text>
</comment>
<evidence type="ECO:0000313" key="1">
    <source>
        <dbReference type="EMBL" id="MDR6786134.1"/>
    </source>
</evidence>
<dbReference type="Proteomes" id="UP001246858">
    <property type="component" value="Unassembled WGS sequence"/>
</dbReference>
<gene>
    <name evidence="1" type="ORF">J2X78_004727</name>
</gene>